<dbReference type="EMBL" id="JBDJAW010000031">
    <property type="protein sequence ID" value="MEN3539245.1"/>
    <property type="molecule type" value="Genomic_DNA"/>
</dbReference>
<reference evidence="1 2" key="1">
    <citation type="submission" date="2024-05" db="EMBL/GenBank/DDBJ databases">
        <title>Microbispora sp.ZYX-F-249.</title>
        <authorList>
            <person name="Xie H."/>
        </authorList>
    </citation>
    <scope>NUCLEOTIDE SEQUENCE [LARGE SCALE GENOMIC DNA]</scope>
    <source>
        <strain evidence="1 2">ZYX-F-249</strain>
    </source>
</reference>
<sequence>MDLSAYRGYFLDAVVVQVDSVASTARISLTSGDDDTAVIELMGVVHVRMDSPDVKGDFIDEAVVSDLPRTGAWPADAHHLLHLHNNDSELVWLKLTGPREIEVVAERITTEH</sequence>
<protein>
    <submittedName>
        <fullName evidence="1">Uncharacterized protein</fullName>
    </submittedName>
</protein>
<keyword evidence="2" id="KW-1185">Reference proteome</keyword>
<dbReference type="RefSeq" id="WP_346229150.1">
    <property type="nucleotide sequence ID" value="NZ_JBDJAW010000031.1"/>
</dbReference>
<name>A0ABV0AVE7_9ACTN</name>
<accession>A0ABV0AVE7</accession>
<dbReference type="Proteomes" id="UP001447516">
    <property type="component" value="Unassembled WGS sequence"/>
</dbReference>
<proteinExistence type="predicted"/>
<organism evidence="1 2">
    <name type="scientific">Microbispora maris</name>
    <dbReference type="NCBI Taxonomy" id="3144104"/>
    <lineage>
        <taxon>Bacteria</taxon>
        <taxon>Bacillati</taxon>
        <taxon>Actinomycetota</taxon>
        <taxon>Actinomycetes</taxon>
        <taxon>Streptosporangiales</taxon>
        <taxon>Streptosporangiaceae</taxon>
        <taxon>Microbispora</taxon>
    </lineage>
</organism>
<comment type="caution">
    <text evidence="1">The sequence shown here is derived from an EMBL/GenBank/DDBJ whole genome shotgun (WGS) entry which is preliminary data.</text>
</comment>
<gene>
    <name evidence="1" type="ORF">AAH991_29310</name>
</gene>
<evidence type="ECO:0000313" key="2">
    <source>
        <dbReference type="Proteomes" id="UP001447516"/>
    </source>
</evidence>
<evidence type="ECO:0000313" key="1">
    <source>
        <dbReference type="EMBL" id="MEN3539245.1"/>
    </source>
</evidence>